<evidence type="ECO:0000313" key="1">
    <source>
        <dbReference type="EMBL" id="MFC4029205.1"/>
    </source>
</evidence>
<sequence length="292" mass="33743">MKKIIFFLLLITSQFPQEIIAQEFQIFLFNIKENRSIVFNDQTPIGGWREPKNQIKLSTSLNGLQLDKDHLVKINDLKVVEDQGNVVREMESSKERKYTTSKLQEIVLEAPKRKAKSLTLSGEVLYFNPDTSNNGFIVITNFLDRKGENLFDNQGNEAELIALTTAQILEAYDKLDKNFLKQLNEPQEELSREEKQEIEITRGILGSMIRKTKANPETILSFKTNKKPEDFYSIEVFTEDKKLISTGFTYVEGLYQVTLSEKLSENSFIEIKMDNEDAVKKIDFRLEDILLP</sequence>
<gene>
    <name evidence="1" type="ORF">ACFOS1_17425</name>
</gene>
<name>A0ABV8HB89_9FLAO</name>
<dbReference type="Proteomes" id="UP001595793">
    <property type="component" value="Unassembled WGS sequence"/>
</dbReference>
<proteinExistence type="predicted"/>
<accession>A0ABV8HB89</accession>
<keyword evidence="2" id="KW-1185">Reference proteome</keyword>
<evidence type="ECO:0000313" key="2">
    <source>
        <dbReference type="Proteomes" id="UP001595793"/>
    </source>
</evidence>
<reference evidence="2" key="1">
    <citation type="journal article" date="2019" name="Int. J. Syst. Evol. Microbiol.">
        <title>The Global Catalogue of Microorganisms (GCM) 10K type strain sequencing project: providing services to taxonomists for standard genome sequencing and annotation.</title>
        <authorList>
            <consortium name="The Broad Institute Genomics Platform"/>
            <consortium name="The Broad Institute Genome Sequencing Center for Infectious Disease"/>
            <person name="Wu L."/>
            <person name="Ma J."/>
        </authorList>
    </citation>
    <scope>NUCLEOTIDE SEQUENCE [LARGE SCALE GENOMIC DNA]</scope>
    <source>
        <strain evidence="2">CECT 9128</strain>
    </source>
</reference>
<dbReference type="EMBL" id="JBHSAS010000012">
    <property type="protein sequence ID" value="MFC4029205.1"/>
    <property type="molecule type" value="Genomic_DNA"/>
</dbReference>
<organism evidence="1 2">
    <name type="scientific">Zunongwangia endophytica</name>
    <dbReference type="NCBI Taxonomy" id="1808945"/>
    <lineage>
        <taxon>Bacteria</taxon>
        <taxon>Pseudomonadati</taxon>
        <taxon>Bacteroidota</taxon>
        <taxon>Flavobacteriia</taxon>
        <taxon>Flavobacteriales</taxon>
        <taxon>Flavobacteriaceae</taxon>
        <taxon>Zunongwangia</taxon>
    </lineage>
</organism>
<protein>
    <submittedName>
        <fullName evidence="1">Uncharacterized protein</fullName>
    </submittedName>
</protein>
<comment type="caution">
    <text evidence="1">The sequence shown here is derived from an EMBL/GenBank/DDBJ whole genome shotgun (WGS) entry which is preliminary data.</text>
</comment>
<dbReference type="RefSeq" id="WP_290236919.1">
    <property type="nucleotide sequence ID" value="NZ_JAUFPZ010000002.1"/>
</dbReference>